<proteinExistence type="predicted"/>
<evidence type="ECO:0000256" key="1">
    <source>
        <dbReference type="SAM" id="Phobius"/>
    </source>
</evidence>
<dbReference type="KEGG" id="pman:OU5_1303"/>
<organism evidence="2 3">
    <name type="scientific">Pseudomonas mandelii JR-1</name>
    <dbReference type="NCBI Taxonomy" id="1147786"/>
    <lineage>
        <taxon>Bacteria</taxon>
        <taxon>Pseudomonadati</taxon>
        <taxon>Pseudomonadota</taxon>
        <taxon>Gammaproteobacteria</taxon>
        <taxon>Pseudomonadales</taxon>
        <taxon>Pseudomonadaceae</taxon>
        <taxon>Pseudomonas</taxon>
    </lineage>
</organism>
<dbReference type="HOGENOM" id="CLU_3156826_0_0_6"/>
<dbReference type="Proteomes" id="UP000026913">
    <property type="component" value="Chromosome"/>
</dbReference>
<keyword evidence="1" id="KW-0472">Membrane</keyword>
<gene>
    <name evidence="2" type="ORF">OU5_1303</name>
</gene>
<feature type="transmembrane region" description="Helical" evidence="1">
    <location>
        <begin position="29"/>
        <end position="46"/>
    </location>
</feature>
<keyword evidence="1" id="KW-0812">Transmembrane</keyword>
<accession>A0A024E6F3</accession>
<keyword evidence="1" id="KW-1133">Transmembrane helix</keyword>
<evidence type="ECO:0000313" key="3">
    <source>
        <dbReference type="Proteomes" id="UP000026913"/>
    </source>
</evidence>
<dbReference type="AlphaFoldDB" id="A0A024E6F3"/>
<evidence type="ECO:0000313" key="2">
    <source>
        <dbReference type="EMBL" id="AHZ68382.1"/>
    </source>
</evidence>
<reference evidence="2 3" key="1">
    <citation type="journal article" date="2012" name="J. Bacteriol.">
        <title>Genome sequence of cold-adapted Pseudomonas mandelii strain JR-1.</title>
        <authorList>
            <person name="Jang S.H."/>
            <person name="Kim J."/>
            <person name="Kim J."/>
            <person name="Hong S."/>
            <person name="Lee C."/>
        </authorList>
    </citation>
    <scope>NUCLEOTIDE SEQUENCE [LARGE SCALE GENOMIC DNA]</scope>
    <source>
        <strain evidence="2 3">JR-1</strain>
    </source>
</reference>
<dbReference type="EMBL" id="CP005960">
    <property type="protein sequence ID" value="AHZ68382.1"/>
    <property type="molecule type" value="Genomic_DNA"/>
</dbReference>
<sequence length="48" mass="5574">MWLDVAVLIDIIQLHFFVLQAIWPNKMAFIFAVFTFLLMGGTLNNGRF</sequence>
<name>A0A024E6F3_9PSED</name>
<protein>
    <submittedName>
        <fullName evidence="2">Uncharacterized protein</fullName>
    </submittedName>
</protein>